<dbReference type="AlphaFoldDB" id="A0A1B9FVB9"/>
<reference evidence="6" key="2">
    <citation type="submission" date="2014-01" db="EMBL/GenBank/DDBJ databases">
        <title>Evolution of pathogenesis and genome organization in the Tremellales.</title>
        <authorList>
            <person name="Cuomo C."/>
            <person name="Litvintseva A."/>
            <person name="Heitman J."/>
            <person name="Chen Y."/>
            <person name="Sun S."/>
            <person name="Springer D."/>
            <person name="Dromer F."/>
            <person name="Young S."/>
            <person name="Zeng Q."/>
            <person name="Chapman S."/>
            <person name="Gujja S."/>
            <person name="Saif S."/>
            <person name="Birren B."/>
        </authorList>
    </citation>
    <scope>NUCLEOTIDE SEQUENCE</scope>
    <source>
        <strain evidence="6">CBS 10118</strain>
    </source>
</reference>
<accession>A0A1B9FVB9</accession>
<dbReference type="Gene3D" id="3.40.605.10">
    <property type="entry name" value="Aldehyde Dehydrogenase, Chain A, domain 1"/>
    <property type="match status" value="1"/>
</dbReference>
<protein>
    <submittedName>
        <fullName evidence="6">Aldehyde dehydrogenase (NAD+)</fullName>
    </submittedName>
</protein>
<dbReference type="Gene3D" id="3.40.309.10">
    <property type="entry name" value="Aldehyde Dehydrogenase, Chain A, domain 2"/>
    <property type="match status" value="1"/>
</dbReference>
<dbReference type="InterPro" id="IPR016162">
    <property type="entry name" value="Ald_DH_N"/>
</dbReference>
<evidence type="ECO:0000256" key="3">
    <source>
        <dbReference type="PROSITE-ProRule" id="PRU10007"/>
    </source>
</evidence>
<organism evidence="6">
    <name type="scientific">Kwoniella bestiolae CBS 10118</name>
    <dbReference type="NCBI Taxonomy" id="1296100"/>
    <lineage>
        <taxon>Eukaryota</taxon>
        <taxon>Fungi</taxon>
        <taxon>Dikarya</taxon>
        <taxon>Basidiomycota</taxon>
        <taxon>Agaricomycotina</taxon>
        <taxon>Tremellomycetes</taxon>
        <taxon>Tremellales</taxon>
        <taxon>Cryptococcaceae</taxon>
        <taxon>Kwoniella</taxon>
    </lineage>
</organism>
<dbReference type="SUPFAM" id="SSF53720">
    <property type="entry name" value="ALDH-like"/>
    <property type="match status" value="1"/>
</dbReference>
<evidence type="ECO:0000256" key="4">
    <source>
        <dbReference type="RuleBase" id="RU003345"/>
    </source>
</evidence>
<dbReference type="InterPro" id="IPR015590">
    <property type="entry name" value="Aldehyde_DH_dom"/>
</dbReference>
<dbReference type="InterPro" id="IPR016163">
    <property type="entry name" value="Ald_DH_C"/>
</dbReference>
<evidence type="ECO:0000256" key="1">
    <source>
        <dbReference type="ARBA" id="ARBA00009986"/>
    </source>
</evidence>
<dbReference type="FunFam" id="3.40.605.10:FF:000007">
    <property type="entry name" value="NAD/NADP-dependent betaine aldehyde dehydrogenase"/>
    <property type="match status" value="1"/>
</dbReference>
<dbReference type="CDD" id="cd07091">
    <property type="entry name" value="ALDH_F1-2_Ald2-like"/>
    <property type="match status" value="1"/>
</dbReference>
<gene>
    <name evidence="6" type="ORF">I302_07060</name>
</gene>
<dbReference type="InterPro" id="IPR016161">
    <property type="entry name" value="Ald_DH/histidinol_DH"/>
</dbReference>
<dbReference type="PROSITE" id="PS00687">
    <property type="entry name" value="ALDEHYDE_DEHYDR_GLU"/>
    <property type="match status" value="1"/>
</dbReference>
<sequence length="545" mass="58383">MTIKQDIELPAFGKTTVPTGLFIDNEWVASSDSKSFSTINPATGDHFLDFAHATEEDVDTAVKAARKAFKTTWGMNVASTERAALLFKLADLMEQNAAKIGALESLNSGKGVRIAREADVADSIACLRYYAGLADKLHGQTINHFGKEKFVYTLHQPIGVCGQIIPWNYPLLMWAWKVAPAVAAGCCVIIKPSELTPLTALYLCDLVVEAGFPAGVINVLPGLGASTGDAISRHMDIDKVAFTGSVPTGRRIAIAAAESNLKKVTLELGGKSPMLVFDSADVEEAAAWVAMGIWFNSGQDCCASSRVYVQEGIYEKFLTALKAKAEACAIGDPADEKTSFGPLISANQRDKVLAYIESGREAGARVVTGGQKWPQSGGGYWIEPTILADVKADMKAVKEEIFGPVIVAASFKTEEEALELANNTEYGLAAAVFTNDARQATRVTAALDAGTVWCNQYALLHAGVPFGGFKQSGIGRELGTYGLDAYTQVSDFGISRRWITCLLMISVMGGAYGRVGQSGPSKPKPDHGMADMKKQRMLFAVYECN</sequence>
<dbReference type="OrthoDB" id="310895at2759"/>
<dbReference type="VEuPathDB" id="FungiDB:I302_07060"/>
<dbReference type="GO" id="GO:0004030">
    <property type="term" value="F:aldehyde dehydrogenase [NAD(P)+] activity"/>
    <property type="evidence" value="ECO:0007669"/>
    <property type="project" value="UniProtKB-ARBA"/>
</dbReference>
<dbReference type="Pfam" id="PF00171">
    <property type="entry name" value="Aldedh"/>
    <property type="match status" value="1"/>
</dbReference>
<feature type="domain" description="Aldehyde dehydrogenase" evidence="5">
    <location>
        <begin position="27"/>
        <end position="489"/>
    </location>
</feature>
<evidence type="ECO:0000313" key="6">
    <source>
        <dbReference type="EMBL" id="OCF22720.1"/>
    </source>
</evidence>
<keyword evidence="2 4" id="KW-0560">Oxidoreductase</keyword>
<proteinExistence type="inferred from homology"/>
<dbReference type="STRING" id="1296100.A0A1B9FVB9"/>
<feature type="active site" evidence="3">
    <location>
        <position position="267"/>
    </location>
</feature>
<name>A0A1B9FVB9_9TREE</name>
<dbReference type="FunFam" id="3.40.309.10:FF:000012">
    <property type="entry name" value="Betaine aldehyde dehydrogenase"/>
    <property type="match status" value="1"/>
</dbReference>
<comment type="similarity">
    <text evidence="1 4">Belongs to the aldehyde dehydrogenase family.</text>
</comment>
<dbReference type="PANTHER" id="PTHR11699">
    <property type="entry name" value="ALDEHYDE DEHYDROGENASE-RELATED"/>
    <property type="match status" value="1"/>
</dbReference>
<evidence type="ECO:0000259" key="5">
    <source>
        <dbReference type="Pfam" id="PF00171"/>
    </source>
</evidence>
<dbReference type="FunFam" id="3.40.605.10:FF:000026">
    <property type="entry name" value="Aldehyde dehydrogenase, putative"/>
    <property type="match status" value="1"/>
</dbReference>
<evidence type="ECO:0000256" key="2">
    <source>
        <dbReference type="ARBA" id="ARBA00023002"/>
    </source>
</evidence>
<dbReference type="EMBL" id="KI894024">
    <property type="protein sequence ID" value="OCF22720.1"/>
    <property type="molecule type" value="Genomic_DNA"/>
</dbReference>
<reference evidence="6" key="1">
    <citation type="submission" date="2013-07" db="EMBL/GenBank/DDBJ databases">
        <title>The Genome Sequence of Cryptococcus bestiolae CBS10118.</title>
        <authorList>
            <consortium name="The Broad Institute Genome Sequencing Platform"/>
            <person name="Cuomo C."/>
            <person name="Litvintseva A."/>
            <person name="Chen Y."/>
            <person name="Heitman J."/>
            <person name="Sun S."/>
            <person name="Springer D."/>
            <person name="Dromer F."/>
            <person name="Young S.K."/>
            <person name="Zeng Q."/>
            <person name="Gargeya S."/>
            <person name="Fitzgerald M."/>
            <person name="Abouelleil A."/>
            <person name="Alvarado L."/>
            <person name="Berlin A.M."/>
            <person name="Chapman S.B."/>
            <person name="Dewar J."/>
            <person name="Goldberg J."/>
            <person name="Griggs A."/>
            <person name="Gujja S."/>
            <person name="Hansen M."/>
            <person name="Howarth C."/>
            <person name="Imamovic A."/>
            <person name="Larimer J."/>
            <person name="McCowan C."/>
            <person name="Murphy C."/>
            <person name="Pearson M."/>
            <person name="Priest M."/>
            <person name="Roberts A."/>
            <person name="Saif S."/>
            <person name="Shea T."/>
            <person name="Sykes S."/>
            <person name="Wortman J."/>
            <person name="Nusbaum C."/>
            <person name="Birren B."/>
        </authorList>
    </citation>
    <scope>NUCLEOTIDE SEQUENCE [LARGE SCALE GENOMIC DNA]</scope>
    <source>
        <strain evidence="6">CBS 10118</strain>
    </source>
</reference>
<dbReference type="InterPro" id="IPR029510">
    <property type="entry name" value="Ald_DH_CS_GLU"/>
</dbReference>